<protein>
    <submittedName>
        <fullName evidence="1">Uncharacterized protein</fullName>
    </submittedName>
</protein>
<sequence length="133" mass="14871">MTPKIAGRKWNEVDVCATQSLAHSSFFASLIGCAKPSLSPKTLIMIDITDTDSYTSNYKYFFILHRGDGGGEELLHICFSRQIVDYELSCAKSLLRRGSRTTSEGASPTECLLITDTGDYHRVCLEHFRKAAW</sequence>
<evidence type="ECO:0000313" key="1">
    <source>
        <dbReference type="EMBL" id="OZC07294.1"/>
    </source>
</evidence>
<reference evidence="1 2" key="1">
    <citation type="submission" date="2015-12" db="EMBL/GenBank/DDBJ databases">
        <title>Draft genome of the nematode, Onchocerca flexuosa.</title>
        <authorList>
            <person name="Mitreva M."/>
        </authorList>
    </citation>
    <scope>NUCLEOTIDE SEQUENCE [LARGE SCALE GENOMIC DNA]</scope>
    <source>
        <strain evidence="1">Red Deer</strain>
    </source>
</reference>
<name>A0A238BQN8_9BILA</name>
<accession>A0A238BQN8</accession>
<organism evidence="1 2">
    <name type="scientific">Onchocerca flexuosa</name>
    <dbReference type="NCBI Taxonomy" id="387005"/>
    <lineage>
        <taxon>Eukaryota</taxon>
        <taxon>Metazoa</taxon>
        <taxon>Ecdysozoa</taxon>
        <taxon>Nematoda</taxon>
        <taxon>Chromadorea</taxon>
        <taxon>Rhabditida</taxon>
        <taxon>Spirurina</taxon>
        <taxon>Spiruromorpha</taxon>
        <taxon>Filarioidea</taxon>
        <taxon>Onchocercidae</taxon>
        <taxon>Onchocerca</taxon>
    </lineage>
</organism>
<gene>
    <name evidence="1" type="ORF">X798_05714</name>
</gene>
<proteinExistence type="predicted"/>
<dbReference type="PROSITE" id="PS51257">
    <property type="entry name" value="PROKAR_LIPOPROTEIN"/>
    <property type="match status" value="1"/>
</dbReference>
<keyword evidence="2" id="KW-1185">Reference proteome</keyword>
<evidence type="ECO:0000313" key="2">
    <source>
        <dbReference type="Proteomes" id="UP000242913"/>
    </source>
</evidence>
<dbReference type="EMBL" id="KZ270036">
    <property type="protein sequence ID" value="OZC07294.1"/>
    <property type="molecule type" value="Genomic_DNA"/>
</dbReference>
<dbReference type="Proteomes" id="UP000242913">
    <property type="component" value="Unassembled WGS sequence"/>
</dbReference>
<dbReference type="AlphaFoldDB" id="A0A238BQN8"/>